<dbReference type="RefSeq" id="WP_108359364.1">
    <property type="nucleotide sequence ID" value="NZ_NESP01000001.1"/>
</dbReference>
<organism evidence="1 2">
    <name type="scientific">Limnohabitans curvus</name>
    <dbReference type="NCBI Taxonomy" id="323423"/>
    <lineage>
        <taxon>Bacteria</taxon>
        <taxon>Pseudomonadati</taxon>
        <taxon>Pseudomonadota</taxon>
        <taxon>Betaproteobacteria</taxon>
        <taxon>Burkholderiales</taxon>
        <taxon>Comamonadaceae</taxon>
        <taxon>Limnohabitans</taxon>
    </lineage>
</organism>
<accession>A0A315ETJ8</accession>
<evidence type="ECO:0000313" key="1">
    <source>
        <dbReference type="EMBL" id="PUE59284.1"/>
    </source>
</evidence>
<protein>
    <submittedName>
        <fullName evidence="1">Uncharacterized protein</fullName>
    </submittedName>
</protein>
<reference evidence="1 2" key="1">
    <citation type="submission" date="2017-04" db="EMBL/GenBank/DDBJ databases">
        <title>Unexpected and diverse lifestyles within the genus Limnohabitans.</title>
        <authorList>
            <person name="Kasalicky V."/>
            <person name="Mehrshad M."/>
            <person name="Andrei S.-A."/>
            <person name="Salcher M."/>
            <person name="Kratochvilova H."/>
            <person name="Simek K."/>
            <person name="Ghai R."/>
        </authorList>
    </citation>
    <scope>NUCLEOTIDE SEQUENCE [LARGE SCALE GENOMIC DNA]</scope>
    <source>
        <strain evidence="1 2">MWH-C5</strain>
    </source>
</reference>
<keyword evidence="2" id="KW-1185">Reference proteome</keyword>
<dbReference type="AlphaFoldDB" id="A0A315ETJ8"/>
<sequence>MKTSSLLSDVKRVLLMDWDPIGIQNIPDAMTEYDGYAPSICQLLGESRSVEEVYAHLRWIVVDRMGLDDNEAHTMAVAKSLVSLPRA</sequence>
<gene>
    <name evidence="1" type="ORF">B9Z44_06670</name>
</gene>
<dbReference type="EMBL" id="NESP01000001">
    <property type="protein sequence ID" value="PUE59284.1"/>
    <property type="molecule type" value="Genomic_DNA"/>
</dbReference>
<dbReference type="Proteomes" id="UP000251341">
    <property type="component" value="Unassembled WGS sequence"/>
</dbReference>
<proteinExistence type="predicted"/>
<evidence type="ECO:0000313" key="2">
    <source>
        <dbReference type="Proteomes" id="UP000251341"/>
    </source>
</evidence>
<name>A0A315ETJ8_9BURK</name>
<comment type="caution">
    <text evidence="1">The sequence shown here is derived from an EMBL/GenBank/DDBJ whole genome shotgun (WGS) entry which is preliminary data.</text>
</comment>